<protein>
    <recommendedName>
        <fullName evidence="1">Zinc-ribbon domain-containing protein</fullName>
    </recommendedName>
</protein>
<name>C7XUY3_9LACO</name>
<dbReference type="AlphaFoldDB" id="C7XUY3"/>
<dbReference type="InterPro" id="IPR026870">
    <property type="entry name" value="Zinc_ribbon_dom"/>
</dbReference>
<dbReference type="EMBL" id="GG698802">
    <property type="protein sequence ID" value="EEU31094.1"/>
    <property type="molecule type" value="Genomic_DNA"/>
</dbReference>
<organism evidence="2 3">
    <name type="scientific">Limosilactobacillus coleohominis 101-4-CHN</name>
    <dbReference type="NCBI Taxonomy" id="575594"/>
    <lineage>
        <taxon>Bacteria</taxon>
        <taxon>Bacillati</taxon>
        <taxon>Bacillota</taxon>
        <taxon>Bacilli</taxon>
        <taxon>Lactobacillales</taxon>
        <taxon>Lactobacillaceae</taxon>
        <taxon>Limosilactobacillus</taxon>
    </lineage>
</organism>
<dbReference type="HOGENOM" id="CLU_3044603_0_0_9"/>
<reference evidence="2 3" key="1">
    <citation type="submission" date="2009-06" db="EMBL/GenBank/DDBJ databases">
        <title>The Genome Sequence of Lactobacillus coleohominis strain 101-4-CHN.</title>
        <authorList>
            <consortium name="The Broad Institute Genome Sequencing Platform"/>
            <person name="Ward D."/>
            <person name="Young S.K."/>
            <person name="Zeng Q."/>
            <person name="Koehrsen M."/>
            <person name="Alvarado L."/>
            <person name="Berlin A."/>
            <person name="Borenstein D."/>
            <person name="Chen Z."/>
            <person name="Engels R."/>
            <person name="Freedman E."/>
            <person name="Gellesch M."/>
            <person name="Goldberg J."/>
            <person name="Griggs A."/>
            <person name="Gujja S."/>
            <person name="Heiman D."/>
            <person name="Hepburn T."/>
            <person name="Howarth C."/>
            <person name="Jen D."/>
            <person name="Larson L."/>
            <person name="Lewis B."/>
            <person name="Mehta T."/>
            <person name="Park D."/>
            <person name="Pearson M."/>
            <person name="Roberts A."/>
            <person name="Saif S."/>
            <person name="Shea T."/>
            <person name="Shenoy N."/>
            <person name="Sisk P."/>
            <person name="Stolte C."/>
            <person name="Sykes S."/>
            <person name="Walk T."/>
            <person name="White J."/>
            <person name="Yandava C."/>
            <person name="Liu Y."/>
            <person name="Xu Q."/>
            <person name="Lander E."/>
            <person name="Nusbaum C."/>
            <person name="Galagan J."/>
            <person name="Birren B."/>
        </authorList>
    </citation>
    <scope>NUCLEOTIDE SEQUENCE [LARGE SCALE GENOMIC DNA]</scope>
    <source>
        <strain evidence="2 3">101-4-CHN</strain>
    </source>
</reference>
<gene>
    <name evidence="2" type="ORF">HMPREF0501_00499</name>
</gene>
<proteinExistence type="predicted"/>
<dbReference type="OrthoDB" id="2249810at2"/>
<evidence type="ECO:0000313" key="2">
    <source>
        <dbReference type="EMBL" id="EEU31094.1"/>
    </source>
</evidence>
<dbReference type="STRING" id="575594.HMPREF0501_00499"/>
<dbReference type="Pfam" id="PF13240">
    <property type="entry name" value="Zn_Ribbon_1"/>
    <property type="match status" value="1"/>
</dbReference>
<sequence length="54" mass="5587">MTLKAGAIIFLGGVFIMKYCQNCGAQLDEEAVVCPKCGVPVAGATMTGVTPPQR</sequence>
<evidence type="ECO:0000259" key="1">
    <source>
        <dbReference type="Pfam" id="PF13240"/>
    </source>
</evidence>
<keyword evidence="3" id="KW-1185">Reference proteome</keyword>
<feature type="domain" description="Zinc-ribbon" evidence="1">
    <location>
        <begin position="19"/>
        <end position="38"/>
    </location>
</feature>
<evidence type="ECO:0000313" key="3">
    <source>
        <dbReference type="Proteomes" id="UP000003987"/>
    </source>
</evidence>
<dbReference type="Proteomes" id="UP000003987">
    <property type="component" value="Unassembled WGS sequence"/>
</dbReference>
<accession>C7XUY3</accession>